<accession>A0A517R3I2</accession>
<feature type="compositionally biased region" description="Polar residues" evidence="2">
    <location>
        <begin position="269"/>
        <end position="288"/>
    </location>
</feature>
<dbReference type="Pfam" id="PF14559">
    <property type="entry name" value="TPR_19"/>
    <property type="match status" value="1"/>
</dbReference>
<reference evidence="3 4" key="1">
    <citation type="submission" date="2019-02" db="EMBL/GenBank/DDBJ databases">
        <title>Deep-cultivation of Planctomycetes and their phenomic and genomic characterization uncovers novel biology.</title>
        <authorList>
            <person name="Wiegand S."/>
            <person name="Jogler M."/>
            <person name="Boedeker C."/>
            <person name="Pinto D."/>
            <person name="Vollmers J."/>
            <person name="Rivas-Marin E."/>
            <person name="Kohn T."/>
            <person name="Peeters S.H."/>
            <person name="Heuer A."/>
            <person name="Rast P."/>
            <person name="Oberbeckmann S."/>
            <person name="Bunk B."/>
            <person name="Jeske O."/>
            <person name="Meyerdierks A."/>
            <person name="Storesund J.E."/>
            <person name="Kallscheuer N."/>
            <person name="Luecker S."/>
            <person name="Lage O.M."/>
            <person name="Pohl T."/>
            <person name="Merkel B.J."/>
            <person name="Hornburger P."/>
            <person name="Mueller R.-W."/>
            <person name="Bruemmer F."/>
            <person name="Labrenz M."/>
            <person name="Spormann A.M."/>
            <person name="Op den Camp H."/>
            <person name="Overmann J."/>
            <person name="Amann R."/>
            <person name="Jetten M.S.M."/>
            <person name="Mascher T."/>
            <person name="Medema M.H."/>
            <person name="Devos D.P."/>
            <person name="Kaster A.-K."/>
            <person name="Ovreas L."/>
            <person name="Rohde M."/>
            <person name="Galperin M.Y."/>
            <person name="Jogler C."/>
        </authorList>
    </citation>
    <scope>NUCLEOTIDE SEQUENCE [LARGE SCALE GENOMIC DNA]</scope>
    <source>
        <strain evidence="3 4">Pan189</strain>
    </source>
</reference>
<gene>
    <name evidence="3" type="ORF">Pan189_28110</name>
</gene>
<proteinExistence type="predicted"/>
<dbReference type="PANTHER" id="PTHR44216:SF3">
    <property type="entry name" value="PROTEIN O-MANNOSYL-TRANSFERASE TMTC2"/>
    <property type="match status" value="1"/>
</dbReference>
<protein>
    <submittedName>
        <fullName evidence="3">Tetratricopeptide repeat protein</fullName>
    </submittedName>
</protein>
<dbReference type="InterPro" id="IPR052384">
    <property type="entry name" value="TMTC_O-mannosyltransferase"/>
</dbReference>
<evidence type="ECO:0000256" key="2">
    <source>
        <dbReference type="SAM" id="MobiDB-lite"/>
    </source>
</evidence>
<sequence>MLCALTVGCTSSGSSTFTTFTRKNMVPPDGTPLAPATADDLRNPERLHLSYAALQSEVGNHAAARSAFERVLRKDPKSVAAKLGIARIDELAGRYQVAEEGYLSLARANPDNAEVQQAAGQFYAGRKQWEKAIEYHGRAVAAAPMDPRYRFPLGVALVHAERTADAFPHFVASVGQAEAHYNVGYLLYEKGKIAEAERQFLTAATLKPDLEQAVAMIDEIRRENEDRALLANGTLTPAPQPQPAQPLQQVSGQQVSGQRGETRNVRNAGASNPQPSSEGGRNTTSWPSGSFDAAAPSSGHPTMTPAQLEQLRNQRLGGFGD</sequence>
<dbReference type="KEGG" id="svp:Pan189_28110"/>
<keyword evidence="1" id="KW-0802">TPR repeat</keyword>
<dbReference type="EMBL" id="CP036268">
    <property type="protein sequence ID" value="QDT38417.1"/>
    <property type="molecule type" value="Genomic_DNA"/>
</dbReference>
<dbReference type="Proteomes" id="UP000317318">
    <property type="component" value="Chromosome"/>
</dbReference>
<dbReference type="InterPro" id="IPR011990">
    <property type="entry name" value="TPR-like_helical_dom_sf"/>
</dbReference>
<dbReference type="SUPFAM" id="SSF48452">
    <property type="entry name" value="TPR-like"/>
    <property type="match status" value="1"/>
</dbReference>
<organism evidence="3 4">
    <name type="scientific">Stratiformator vulcanicus</name>
    <dbReference type="NCBI Taxonomy" id="2527980"/>
    <lineage>
        <taxon>Bacteria</taxon>
        <taxon>Pseudomonadati</taxon>
        <taxon>Planctomycetota</taxon>
        <taxon>Planctomycetia</taxon>
        <taxon>Planctomycetales</taxon>
        <taxon>Planctomycetaceae</taxon>
        <taxon>Stratiformator</taxon>
    </lineage>
</organism>
<evidence type="ECO:0000256" key="1">
    <source>
        <dbReference type="PROSITE-ProRule" id="PRU00339"/>
    </source>
</evidence>
<feature type="region of interest" description="Disordered" evidence="2">
    <location>
        <begin position="233"/>
        <end position="321"/>
    </location>
</feature>
<dbReference type="SMART" id="SM00028">
    <property type="entry name" value="TPR"/>
    <property type="match status" value="3"/>
</dbReference>
<dbReference type="AlphaFoldDB" id="A0A517R3I2"/>
<feature type="compositionally biased region" description="Low complexity" evidence="2">
    <location>
        <begin position="245"/>
        <end position="258"/>
    </location>
</feature>
<evidence type="ECO:0000313" key="3">
    <source>
        <dbReference type="EMBL" id="QDT38417.1"/>
    </source>
</evidence>
<keyword evidence="4" id="KW-1185">Reference proteome</keyword>
<feature type="compositionally biased region" description="Polar residues" evidence="2">
    <location>
        <begin position="299"/>
        <end position="313"/>
    </location>
</feature>
<name>A0A517R3I2_9PLAN</name>
<feature type="repeat" description="TPR" evidence="1">
    <location>
        <begin position="177"/>
        <end position="210"/>
    </location>
</feature>
<dbReference type="Gene3D" id="1.25.40.10">
    <property type="entry name" value="Tetratricopeptide repeat domain"/>
    <property type="match status" value="2"/>
</dbReference>
<feature type="repeat" description="TPR" evidence="1">
    <location>
        <begin position="113"/>
        <end position="146"/>
    </location>
</feature>
<dbReference type="PANTHER" id="PTHR44216">
    <property type="entry name" value="PROTEIN O-MANNOSYL-TRANSFERASE TMTC2"/>
    <property type="match status" value="1"/>
</dbReference>
<evidence type="ECO:0000313" key="4">
    <source>
        <dbReference type="Proteomes" id="UP000317318"/>
    </source>
</evidence>
<dbReference type="InterPro" id="IPR019734">
    <property type="entry name" value="TPR_rpt"/>
</dbReference>
<dbReference type="PROSITE" id="PS50005">
    <property type="entry name" value="TPR"/>
    <property type="match status" value="2"/>
</dbReference>